<reference evidence="3 4" key="1">
    <citation type="submission" date="2019-08" db="EMBL/GenBank/DDBJ databases">
        <title>Deep-cultivation of Planctomycetes and their phenomic and genomic characterization uncovers novel biology.</title>
        <authorList>
            <person name="Wiegand S."/>
            <person name="Jogler M."/>
            <person name="Boedeker C."/>
            <person name="Pinto D."/>
            <person name="Vollmers J."/>
            <person name="Rivas-Marin E."/>
            <person name="Kohn T."/>
            <person name="Peeters S.H."/>
            <person name="Heuer A."/>
            <person name="Rast P."/>
            <person name="Oberbeckmann S."/>
            <person name="Bunk B."/>
            <person name="Jeske O."/>
            <person name="Meyerdierks A."/>
            <person name="Storesund J.E."/>
            <person name="Kallscheuer N."/>
            <person name="Luecker S."/>
            <person name="Lage O.M."/>
            <person name="Pohl T."/>
            <person name="Merkel B.J."/>
            <person name="Hornburger P."/>
            <person name="Mueller R.-W."/>
            <person name="Bruemmer F."/>
            <person name="Labrenz M."/>
            <person name="Spormann A.M."/>
            <person name="Op den Camp H."/>
            <person name="Overmann J."/>
            <person name="Amann R."/>
            <person name="Jetten M.S.M."/>
            <person name="Mascher T."/>
            <person name="Medema M.H."/>
            <person name="Devos D.P."/>
            <person name="Kaster A.-K."/>
            <person name="Ovreas L."/>
            <person name="Rohde M."/>
            <person name="Galperin M.Y."/>
            <person name="Jogler C."/>
        </authorList>
    </citation>
    <scope>NUCLEOTIDE SEQUENCE [LARGE SCALE GENOMIC DNA]</scope>
    <source>
        <strain evidence="3 4">Pr1d</strain>
    </source>
</reference>
<sequence length="327" mass="33909">MLITKQSKQTSVVIGKLVLIGAIGCPWLAGTSHATIIGQDNFSDGDRTTADNTAGNGGGPGLEWFALTNEDSSTTALTIVADDGSPGIGGGNSLNMRPNSSSGNRPVVTNFAPTTLGAAVGDKIITSMDIRLISGFDSDGSNVTFRVGLYNSNGTPIIADGQRFDMESGTGNDFGYFARIPFGDGTGSGSTDARLSKETGVASGSSEDPLFGQDNSAGTGDDVSELGQTSTFPVTIGDDQKHSILFSLERTAGGVLTSIQVDGATPFTAEDTTSPFETFDEFAMTNMRATAEWRVDNVVIESVAIPEPATLGLLMAGIVLLVPRNRF</sequence>
<dbReference type="RefSeq" id="WP_148074805.1">
    <property type="nucleotide sequence ID" value="NZ_CP042913.1"/>
</dbReference>
<organism evidence="3 4">
    <name type="scientific">Bythopirellula goksoeyrii</name>
    <dbReference type="NCBI Taxonomy" id="1400387"/>
    <lineage>
        <taxon>Bacteria</taxon>
        <taxon>Pseudomonadati</taxon>
        <taxon>Planctomycetota</taxon>
        <taxon>Planctomycetia</taxon>
        <taxon>Pirellulales</taxon>
        <taxon>Lacipirellulaceae</taxon>
        <taxon>Bythopirellula</taxon>
    </lineage>
</organism>
<dbReference type="OrthoDB" id="483976at2"/>
<evidence type="ECO:0000256" key="1">
    <source>
        <dbReference type="SAM" id="MobiDB-lite"/>
    </source>
</evidence>
<accession>A0A5B9QHL1</accession>
<dbReference type="KEGG" id="bgok:Pr1d_37800"/>
<dbReference type="AlphaFoldDB" id="A0A5B9QHL1"/>
<evidence type="ECO:0000256" key="2">
    <source>
        <dbReference type="SAM" id="Phobius"/>
    </source>
</evidence>
<dbReference type="InterPro" id="IPR013424">
    <property type="entry name" value="Ice-binding_C"/>
</dbReference>
<feature type="transmembrane region" description="Helical" evidence="2">
    <location>
        <begin position="12"/>
        <end position="29"/>
    </location>
</feature>
<gene>
    <name evidence="3" type="ORF">Pr1d_37800</name>
</gene>
<name>A0A5B9QHL1_9BACT</name>
<dbReference type="EMBL" id="CP042913">
    <property type="protein sequence ID" value="QEG36466.1"/>
    <property type="molecule type" value="Genomic_DNA"/>
</dbReference>
<evidence type="ECO:0000313" key="3">
    <source>
        <dbReference type="EMBL" id="QEG36466.1"/>
    </source>
</evidence>
<dbReference type="Proteomes" id="UP000323917">
    <property type="component" value="Chromosome"/>
</dbReference>
<keyword evidence="2" id="KW-0472">Membrane</keyword>
<protein>
    <recommendedName>
        <fullName evidence="5">PEP-CTERM protein-sorting domain-containing protein</fullName>
    </recommendedName>
</protein>
<keyword evidence="2" id="KW-0812">Transmembrane</keyword>
<dbReference type="NCBIfam" id="TIGR02595">
    <property type="entry name" value="PEP_CTERM"/>
    <property type="match status" value="1"/>
</dbReference>
<evidence type="ECO:0000313" key="4">
    <source>
        <dbReference type="Proteomes" id="UP000323917"/>
    </source>
</evidence>
<evidence type="ECO:0008006" key="5">
    <source>
        <dbReference type="Google" id="ProtNLM"/>
    </source>
</evidence>
<feature type="region of interest" description="Disordered" evidence="1">
    <location>
        <begin position="187"/>
        <end position="226"/>
    </location>
</feature>
<proteinExistence type="predicted"/>
<keyword evidence="4" id="KW-1185">Reference proteome</keyword>
<keyword evidence="2" id="KW-1133">Transmembrane helix</keyword>